<feature type="compositionally biased region" description="Acidic residues" evidence="8">
    <location>
        <begin position="71"/>
        <end position="84"/>
    </location>
</feature>
<organism evidence="10 11">
    <name type="scientific">Paramuricea clavata</name>
    <name type="common">Red gorgonian</name>
    <name type="synonym">Violescent sea-whip</name>
    <dbReference type="NCBI Taxonomy" id="317549"/>
    <lineage>
        <taxon>Eukaryota</taxon>
        <taxon>Metazoa</taxon>
        <taxon>Cnidaria</taxon>
        <taxon>Anthozoa</taxon>
        <taxon>Octocorallia</taxon>
        <taxon>Malacalcyonacea</taxon>
        <taxon>Plexauridae</taxon>
        <taxon>Paramuricea</taxon>
    </lineage>
</organism>
<dbReference type="SUPFAM" id="SSF53335">
    <property type="entry name" value="S-adenosyl-L-methionine-dependent methyltransferases"/>
    <property type="match status" value="1"/>
</dbReference>
<feature type="compositionally biased region" description="Basic and acidic residues" evidence="8">
    <location>
        <begin position="125"/>
        <end position="144"/>
    </location>
</feature>
<feature type="compositionally biased region" description="Acidic residues" evidence="8">
    <location>
        <begin position="25"/>
        <end position="38"/>
    </location>
</feature>
<sequence>MADSEGSETVQMEDATKSLEKDQPEPMDEEQSIAEVQEEAPKGNENGHQTDEAAPEGESKEEPSKDKESSEQTEEATPEVEKEEEGAKGSENETGDEVSEKKETTEVEKEEEGAKESENENGDEVSEKKETTEVEKEEGAKGSENEIGDQVSEKKETTEVEKEEEGAKGSENENEKETGDQVSEKKETTEVEKEEEGAKESQNETGDQVSEKKEETTEEPQQDKSSEDTQQAKSEEPMEVEKGHGATVAKHYNEHKDNTREERKQSPIFYLRNFNNWVKSVLINEFMEKYKRKTYHNLSVLDLACGKGGDLLKWQKARISNLVCADIAEVSMKQCEQRYKDLRYSRNHRRYNQSQKIYDAQFITADCTKDDITDKFNGRNKDVKFDMTSCQFALHYAFESAEQAEKMLQNACERLKPGGYFIGTMPCANEIM</sequence>
<dbReference type="GO" id="GO:0003723">
    <property type="term" value="F:RNA binding"/>
    <property type="evidence" value="ECO:0007669"/>
    <property type="project" value="UniProtKB-KW"/>
</dbReference>
<dbReference type="GO" id="GO:0004482">
    <property type="term" value="F:mRNA 5'-cap (guanine-N7-)-methyltransferase activity"/>
    <property type="evidence" value="ECO:0007669"/>
    <property type="project" value="UniProtKB-EC"/>
</dbReference>
<keyword evidence="6" id="KW-0506">mRNA capping</keyword>
<feature type="compositionally biased region" description="Basic and acidic residues" evidence="8">
    <location>
        <begin position="57"/>
        <end position="70"/>
    </location>
</feature>
<dbReference type="GO" id="GO:0005634">
    <property type="term" value="C:nucleus"/>
    <property type="evidence" value="ECO:0007669"/>
    <property type="project" value="TreeGrafter"/>
</dbReference>
<keyword evidence="5" id="KW-0694">RNA-binding</keyword>
<dbReference type="InterPro" id="IPR029063">
    <property type="entry name" value="SAM-dependent_MTases_sf"/>
</dbReference>
<dbReference type="EC" id="2.1.1.56" evidence="1"/>
<dbReference type="Proteomes" id="UP001152795">
    <property type="component" value="Unassembled WGS sequence"/>
</dbReference>
<dbReference type="PANTHER" id="PTHR12189">
    <property type="entry name" value="MRNA GUANINE-7- METHYLTRANSFERASE"/>
    <property type="match status" value="1"/>
</dbReference>
<feature type="compositionally biased region" description="Basic and acidic residues" evidence="8">
    <location>
        <begin position="14"/>
        <end position="24"/>
    </location>
</feature>
<evidence type="ECO:0000313" key="11">
    <source>
        <dbReference type="Proteomes" id="UP001152795"/>
    </source>
</evidence>
<dbReference type="InterPro" id="IPR004971">
    <property type="entry name" value="mRNA_G-N7_MeTrfase_dom"/>
</dbReference>
<reference evidence="10" key="1">
    <citation type="submission" date="2020-04" db="EMBL/GenBank/DDBJ databases">
        <authorList>
            <person name="Alioto T."/>
            <person name="Alioto T."/>
            <person name="Gomez Garrido J."/>
        </authorList>
    </citation>
    <scope>NUCLEOTIDE SEQUENCE</scope>
    <source>
        <strain evidence="10">A484AB</strain>
    </source>
</reference>
<evidence type="ECO:0000313" key="10">
    <source>
        <dbReference type="EMBL" id="CAB4036547.1"/>
    </source>
</evidence>
<proteinExistence type="predicted"/>
<keyword evidence="3" id="KW-0808">Transferase</keyword>
<evidence type="ECO:0000256" key="7">
    <source>
        <dbReference type="ARBA" id="ARBA00044712"/>
    </source>
</evidence>
<evidence type="ECO:0000256" key="8">
    <source>
        <dbReference type="SAM" id="MobiDB-lite"/>
    </source>
</evidence>
<dbReference type="Pfam" id="PF03291">
    <property type="entry name" value="mRNA_G-N7_MeTrfase"/>
    <property type="match status" value="1"/>
</dbReference>
<dbReference type="PANTHER" id="PTHR12189:SF2">
    <property type="entry name" value="MRNA CAP GUANINE-N7 METHYLTRANSFERASE"/>
    <property type="match status" value="1"/>
</dbReference>
<keyword evidence="4" id="KW-0949">S-adenosyl-L-methionine</keyword>
<keyword evidence="6" id="KW-0507">mRNA processing</keyword>
<feature type="compositionally biased region" description="Basic and acidic residues" evidence="8">
    <location>
        <begin position="151"/>
        <end position="202"/>
    </location>
</feature>
<evidence type="ECO:0000256" key="4">
    <source>
        <dbReference type="ARBA" id="ARBA00022691"/>
    </source>
</evidence>
<dbReference type="EMBL" id="CACRXK020022156">
    <property type="protein sequence ID" value="CAB4036547.1"/>
    <property type="molecule type" value="Genomic_DNA"/>
</dbReference>
<dbReference type="Gene3D" id="3.40.50.150">
    <property type="entry name" value="Vaccinia Virus protein VP39"/>
    <property type="match status" value="1"/>
</dbReference>
<evidence type="ECO:0000256" key="1">
    <source>
        <dbReference type="ARBA" id="ARBA00011926"/>
    </source>
</evidence>
<dbReference type="CDD" id="cd02440">
    <property type="entry name" value="AdoMet_MTases"/>
    <property type="match status" value="1"/>
</dbReference>
<evidence type="ECO:0000259" key="9">
    <source>
        <dbReference type="PROSITE" id="PS51562"/>
    </source>
</evidence>
<protein>
    <recommendedName>
        <fullName evidence="1">mRNA (guanine-N(7))-methyltransferase</fullName>
        <ecNumber evidence="1">2.1.1.56</ecNumber>
    </recommendedName>
</protein>
<dbReference type="InterPro" id="IPR039753">
    <property type="entry name" value="RG7MT1"/>
</dbReference>
<feature type="compositionally biased region" description="Basic and acidic residues" evidence="8">
    <location>
        <begin position="98"/>
        <end position="118"/>
    </location>
</feature>
<dbReference type="AlphaFoldDB" id="A0A6S7JXL9"/>
<name>A0A6S7JXL9_PARCT</name>
<gene>
    <name evidence="10" type="ORF">PACLA_8A018363</name>
</gene>
<dbReference type="PROSITE" id="PS51562">
    <property type="entry name" value="RNA_CAP0_MT"/>
    <property type="match status" value="1"/>
</dbReference>
<keyword evidence="2 10" id="KW-0489">Methyltransferase</keyword>
<comment type="caution">
    <text evidence="10">The sequence shown here is derived from an EMBL/GenBank/DDBJ whole genome shotgun (WGS) entry which is preliminary data.</text>
</comment>
<feature type="region of interest" description="Disordered" evidence="8">
    <location>
        <begin position="1"/>
        <end position="247"/>
    </location>
</feature>
<evidence type="ECO:0000256" key="5">
    <source>
        <dbReference type="ARBA" id="ARBA00022884"/>
    </source>
</evidence>
<dbReference type="OrthoDB" id="10248867at2759"/>
<feature type="compositionally biased region" description="Basic and acidic residues" evidence="8">
    <location>
        <begin position="233"/>
        <end position="244"/>
    </location>
</feature>
<keyword evidence="11" id="KW-1185">Reference proteome</keyword>
<accession>A0A6S7JXL9</accession>
<comment type="catalytic activity">
    <reaction evidence="7">
        <text>a 5'-end (5'-triphosphoguanosine)-ribonucleoside in mRNA + S-adenosyl-L-methionine = a 5'-end (N(7)-methyl 5'-triphosphoguanosine)-ribonucleoside in mRNA + S-adenosyl-L-homocysteine</text>
        <dbReference type="Rhea" id="RHEA:67008"/>
        <dbReference type="Rhea" id="RHEA-COMP:17166"/>
        <dbReference type="Rhea" id="RHEA-COMP:17167"/>
        <dbReference type="ChEBI" id="CHEBI:57856"/>
        <dbReference type="ChEBI" id="CHEBI:59789"/>
        <dbReference type="ChEBI" id="CHEBI:156461"/>
        <dbReference type="ChEBI" id="CHEBI:167617"/>
        <dbReference type="EC" id="2.1.1.56"/>
    </reaction>
</comment>
<evidence type="ECO:0000256" key="6">
    <source>
        <dbReference type="ARBA" id="ARBA00023042"/>
    </source>
</evidence>
<feature type="compositionally biased region" description="Basic and acidic residues" evidence="8">
    <location>
        <begin position="209"/>
        <end position="227"/>
    </location>
</feature>
<evidence type="ECO:0000256" key="3">
    <source>
        <dbReference type="ARBA" id="ARBA00022679"/>
    </source>
</evidence>
<feature type="domain" description="MRNA cap 0 methyltransferase" evidence="9">
    <location>
        <begin position="266"/>
        <end position="432"/>
    </location>
</feature>
<evidence type="ECO:0000256" key="2">
    <source>
        <dbReference type="ARBA" id="ARBA00022603"/>
    </source>
</evidence>